<dbReference type="Proteomes" id="UP000290637">
    <property type="component" value="Chromosome"/>
</dbReference>
<evidence type="ECO:0000313" key="1">
    <source>
        <dbReference type="EMBL" id="QBE66845.1"/>
    </source>
</evidence>
<proteinExistence type="predicted"/>
<organism evidence="1 2">
    <name type="scientific">Pseudoduganella lutea</name>
    <dbReference type="NCBI Taxonomy" id="321985"/>
    <lineage>
        <taxon>Bacteria</taxon>
        <taxon>Pseudomonadati</taxon>
        <taxon>Pseudomonadota</taxon>
        <taxon>Betaproteobacteria</taxon>
        <taxon>Burkholderiales</taxon>
        <taxon>Oxalobacteraceae</taxon>
        <taxon>Telluria group</taxon>
        <taxon>Pseudoduganella</taxon>
    </lineage>
</organism>
<dbReference type="EMBL" id="CP035913">
    <property type="protein sequence ID" value="QBE66845.1"/>
    <property type="molecule type" value="Genomic_DNA"/>
</dbReference>
<name>A0A4P6L661_9BURK</name>
<reference evidence="1 2" key="1">
    <citation type="submission" date="2019-02" db="EMBL/GenBank/DDBJ databases">
        <title>Draft Genome Sequences of Six Type Strains of the Genus Massilia.</title>
        <authorList>
            <person name="Miess H."/>
            <person name="Frediansyhah A."/>
            <person name="Gross H."/>
        </authorList>
    </citation>
    <scope>NUCLEOTIDE SEQUENCE [LARGE SCALE GENOMIC DNA]</scope>
    <source>
        <strain evidence="1 2">DSM 17473</strain>
    </source>
</reference>
<keyword evidence="2" id="KW-1185">Reference proteome</keyword>
<sequence length="62" mass="7326">MKQPFPLVPKVLLESLENHFRDTVPNNPETTLEDFKLLQGQLSVVRFLRKQYDDQTKNILEN</sequence>
<gene>
    <name evidence="1" type="ORF">EWM63_30955</name>
</gene>
<protein>
    <submittedName>
        <fullName evidence="1">Uncharacterized protein</fullName>
    </submittedName>
</protein>
<dbReference type="KEGG" id="plue:EWM63_30955"/>
<accession>A0A4P6L661</accession>
<dbReference type="AlphaFoldDB" id="A0A4P6L661"/>
<dbReference type="RefSeq" id="WP_130189952.1">
    <property type="nucleotide sequence ID" value="NZ_CP035913.1"/>
</dbReference>
<evidence type="ECO:0000313" key="2">
    <source>
        <dbReference type="Proteomes" id="UP000290637"/>
    </source>
</evidence>